<dbReference type="Proteomes" id="UP000694843">
    <property type="component" value="Unplaced"/>
</dbReference>
<protein>
    <submittedName>
        <fullName evidence="2">Uncharacterized protein LOC108666562</fullName>
    </submittedName>
</protein>
<evidence type="ECO:0000313" key="1">
    <source>
        <dbReference type="Proteomes" id="UP000694843"/>
    </source>
</evidence>
<proteinExistence type="predicted"/>
<evidence type="ECO:0000313" key="2">
    <source>
        <dbReference type="RefSeq" id="XP_018008954.2"/>
    </source>
</evidence>
<sequence length="187" mass="20315">MSATDVVQCARQAASADMAGFSFNGTCTAYKFGEKLCSCSTAEQVIYVTDSSVSYGTPSSVPFSAAPYVNVTVENTEFKQYKLVNVFLDVIENQIIEPNDKLLFDFLYDSFCLTPANIRKVAKYDTLQDRQGDLGITGASEVFLSSATLSWRGYWAMDSARALKVLGLSNGDQLSPSSLSSQSPNLD</sequence>
<reference evidence="2" key="1">
    <citation type="submission" date="2025-08" db="UniProtKB">
        <authorList>
            <consortium name="RefSeq"/>
        </authorList>
    </citation>
    <scope>IDENTIFICATION</scope>
    <source>
        <tissue evidence="2">Whole organism</tissue>
    </source>
</reference>
<organism evidence="1 2">
    <name type="scientific">Hyalella azteca</name>
    <name type="common">Amphipod</name>
    <dbReference type="NCBI Taxonomy" id="294128"/>
    <lineage>
        <taxon>Eukaryota</taxon>
        <taxon>Metazoa</taxon>
        <taxon>Ecdysozoa</taxon>
        <taxon>Arthropoda</taxon>
        <taxon>Crustacea</taxon>
        <taxon>Multicrustacea</taxon>
        <taxon>Malacostraca</taxon>
        <taxon>Eumalacostraca</taxon>
        <taxon>Peracarida</taxon>
        <taxon>Amphipoda</taxon>
        <taxon>Senticaudata</taxon>
        <taxon>Talitrida</taxon>
        <taxon>Talitroidea</taxon>
        <taxon>Hyalellidae</taxon>
        <taxon>Hyalella</taxon>
    </lineage>
</organism>
<dbReference type="AlphaFoldDB" id="A0A8B7N6Q8"/>
<accession>A0A8B7N6Q8</accession>
<dbReference type="GeneID" id="108666562"/>
<dbReference type="RefSeq" id="XP_018008954.2">
    <property type="nucleotide sequence ID" value="XM_018153465.2"/>
</dbReference>
<gene>
    <name evidence="2" type="primary">LOC108666562</name>
</gene>
<keyword evidence="1" id="KW-1185">Reference proteome</keyword>
<name>A0A8B7N6Q8_HYAAZ</name>
<dbReference type="KEGG" id="hazt:108666562"/>